<accession>A0A6N7WNJ1</accession>
<organism evidence="1 2">
    <name type="scientific">Eisenbergiella porci</name>
    <dbReference type="NCBI Taxonomy" id="2652274"/>
    <lineage>
        <taxon>Bacteria</taxon>
        <taxon>Bacillati</taxon>
        <taxon>Bacillota</taxon>
        <taxon>Clostridia</taxon>
        <taxon>Lachnospirales</taxon>
        <taxon>Lachnospiraceae</taxon>
        <taxon>Eisenbergiella</taxon>
    </lineage>
</organism>
<dbReference type="GeneID" id="86056241"/>
<reference evidence="1 2" key="1">
    <citation type="submission" date="2019-08" db="EMBL/GenBank/DDBJ databases">
        <title>In-depth cultivation of the pig gut microbiome towards novel bacterial diversity and tailored functional studies.</title>
        <authorList>
            <person name="Wylensek D."/>
            <person name="Hitch T.C.A."/>
            <person name="Clavel T."/>
        </authorList>
    </citation>
    <scope>NUCLEOTIDE SEQUENCE [LARGE SCALE GENOMIC DNA]</scope>
    <source>
        <strain evidence="1 2">WCA-389-WT-23B</strain>
    </source>
</reference>
<evidence type="ECO:0000313" key="1">
    <source>
        <dbReference type="EMBL" id="MSS91345.1"/>
    </source>
</evidence>
<proteinExistence type="predicted"/>
<dbReference type="Proteomes" id="UP000436047">
    <property type="component" value="Unassembled WGS sequence"/>
</dbReference>
<evidence type="ECO:0000313" key="2">
    <source>
        <dbReference type="Proteomes" id="UP000436047"/>
    </source>
</evidence>
<dbReference type="RefSeq" id="WP_154467733.1">
    <property type="nucleotide sequence ID" value="NZ_VUMI01000063.1"/>
</dbReference>
<name>A0A6N7WNJ1_9FIRM</name>
<dbReference type="AlphaFoldDB" id="A0A6N7WNJ1"/>
<protein>
    <recommendedName>
        <fullName evidence="3">TnpV protein</fullName>
    </recommendedName>
</protein>
<sequence length="108" mass="12562">MKIQLFDGYFIEPDPLNLALKQKYTGQSKDGKEREGERIIGYWGRGNLPGLIKRFCSLIEVPEDDDRIISMQEYADTVVQSHKRLSEWLEDNYARIQTDIERDPSGPE</sequence>
<gene>
    <name evidence="1" type="ORF">FYJ45_24850</name>
</gene>
<evidence type="ECO:0008006" key="3">
    <source>
        <dbReference type="Google" id="ProtNLM"/>
    </source>
</evidence>
<keyword evidence="2" id="KW-1185">Reference proteome</keyword>
<dbReference type="EMBL" id="VUMI01000063">
    <property type="protein sequence ID" value="MSS91345.1"/>
    <property type="molecule type" value="Genomic_DNA"/>
</dbReference>
<comment type="caution">
    <text evidence="1">The sequence shown here is derived from an EMBL/GenBank/DDBJ whole genome shotgun (WGS) entry which is preliminary data.</text>
</comment>